<accession>A0A6G0XWK3</accession>
<dbReference type="GO" id="GO:0005524">
    <property type="term" value="F:ATP binding"/>
    <property type="evidence" value="ECO:0007669"/>
    <property type="project" value="UniProtKB-UniRule"/>
</dbReference>
<dbReference type="EMBL" id="VJMJ01000003">
    <property type="protein sequence ID" value="KAF0744944.1"/>
    <property type="molecule type" value="Genomic_DNA"/>
</dbReference>
<dbReference type="PANTHER" id="PTHR24349">
    <property type="entry name" value="SERINE/THREONINE-PROTEIN KINASE"/>
    <property type="match status" value="1"/>
</dbReference>
<evidence type="ECO:0000256" key="6">
    <source>
        <dbReference type="PROSITE-ProRule" id="PRU10141"/>
    </source>
</evidence>
<reference evidence="9 10" key="1">
    <citation type="submission" date="2019-07" db="EMBL/GenBank/DDBJ databases">
        <title>Genomics analysis of Aphanomyces spp. identifies a new class of oomycete effector associated with host adaptation.</title>
        <authorList>
            <person name="Gaulin E."/>
        </authorList>
    </citation>
    <scope>NUCLEOTIDE SEQUENCE [LARGE SCALE GENOMIC DNA]</scope>
    <source>
        <strain evidence="9 10">ATCC 201684</strain>
    </source>
</reference>
<dbReference type="GO" id="GO:0004674">
    <property type="term" value="F:protein serine/threonine kinase activity"/>
    <property type="evidence" value="ECO:0007669"/>
    <property type="project" value="UniProtKB-KW"/>
</dbReference>
<keyword evidence="3 6" id="KW-0547">Nucleotide-binding</keyword>
<dbReference type="InterPro" id="IPR011009">
    <property type="entry name" value="Kinase-like_dom_sf"/>
</dbReference>
<dbReference type="SMART" id="SM00220">
    <property type="entry name" value="S_TKc"/>
    <property type="match status" value="1"/>
</dbReference>
<evidence type="ECO:0000256" key="2">
    <source>
        <dbReference type="ARBA" id="ARBA00022679"/>
    </source>
</evidence>
<dbReference type="InterPro" id="IPR050205">
    <property type="entry name" value="CDPK_Ser/Thr_kinases"/>
</dbReference>
<keyword evidence="2" id="KW-0808">Transferase</keyword>
<evidence type="ECO:0000256" key="4">
    <source>
        <dbReference type="ARBA" id="ARBA00022777"/>
    </source>
</evidence>
<dbReference type="PROSITE" id="PS00108">
    <property type="entry name" value="PROTEIN_KINASE_ST"/>
    <property type="match status" value="1"/>
</dbReference>
<keyword evidence="10" id="KW-1185">Reference proteome</keyword>
<keyword evidence="1 7" id="KW-0723">Serine/threonine-protein kinase</keyword>
<dbReference type="PROSITE" id="PS50011">
    <property type="entry name" value="PROTEIN_KINASE_DOM"/>
    <property type="match status" value="1"/>
</dbReference>
<evidence type="ECO:0000256" key="1">
    <source>
        <dbReference type="ARBA" id="ARBA00022527"/>
    </source>
</evidence>
<evidence type="ECO:0000259" key="8">
    <source>
        <dbReference type="PROSITE" id="PS50011"/>
    </source>
</evidence>
<evidence type="ECO:0000313" key="9">
    <source>
        <dbReference type="EMBL" id="KAF0744944.1"/>
    </source>
</evidence>
<evidence type="ECO:0000256" key="3">
    <source>
        <dbReference type="ARBA" id="ARBA00022741"/>
    </source>
</evidence>
<dbReference type="AlphaFoldDB" id="A0A6G0XWK3"/>
<evidence type="ECO:0000313" key="10">
    <source>
        <dbReference type="Proteomes" id="UP000481153"/>
    </source>
</evidence>
<gene>
    <name evidence="9" type="ORF">Ae201684_000531</name>
</gene>
<dbReference type="FunFam" id="1.10.510.10:FF:000571">
    <property type="entry name" value="Maternal embryonic leucine zipper kinase"/>
    <property type="match status" value="1"/>
</dbReference>
<dbReference type="Pfam" id="PF00069">
    <property type="entry name" value="Pkinase"/>
    <property type="match status" value="1"/>
</dbReference>
<dbReference type="Proteomes" id="UP000481153">
    <property type="component" value="Unassembled WGS sequence"/>
</dbReference>
<dbReference type="InterPro" id="IPR008271">
    <property type="entry name" value="Ser/Thr_kinase_AS"/>
</dbReference>
<comment type="similarity">
    <text evidence="7">Belongs to the protein kinase superfamily.</text>
</comment>
<evidence type="ECO:0000256" key="7">
    <source>
        <dbReference type="RuleBase" id="RU000304"/>
    </source>
</evidence>
<dbReference type="InterPro" id="IPR017441">
    <property type="entry name" value="Protein_kinase_ATP_BS"/>
</dbReference>
<dbReference type="InterPro" id="IPR000719">
    <property type="entry name" value="Prot_kinase_dom"/>
</dbReference>
<dbReference type="VEuPathDB" id="FungiDB:AeMF1_017615"/>
<evidence type="ECO:0000256" key="5">
    <source>
        <dbReference type="ARBA" id="ARBA00022840"/>
    </source>
</evidence>
<name>A0A6G0XWK3_9STRA</name>
<dbReference type="SUPFAM" id="SSF56112">
    <property type="entry name" value="Protein kinase-like (PK-like)"/>
    <property type="match status" value="1"/>
</dbReference>
<feature type="domain" description="Protein kinase" evidence="8">
    <location>
        <begin position="81"/>
        <end position="352"/>
    </location>
</feature>
<dbReference type="PROSITE" id="PS00107">
    <property type="entry name" value="PROTEIN_KINASE_ATP"/>
    <property type="match status" value="1"/>
</dbReference>
<feature type="binding site" evidence="6">
    <location>
        <position position="110"/>
    </location>
    <ligand>
        <name>ATP</name>
        <dbReference type="ChEBI" id="CHEBI:30616"/>
    </ligand>
</feature>
<protein>
    <recommendedName>
        <fullName evidence="8">Protein kinase domain-containing protein</fullName>
    </recommendedName>
</protein>
<sequence length="352" mass="38584">MTSRTAMLPLKAVSRLVRKRTTSNCTTLDQQTTPGSYGSAILATCGLVSVVVSSEKEHSRNDAMVSSTPNLHRYFDEDYDLVNARTLGQGAFGMVMQCVHKEHKTVSAVKVVADGYNEAEREKNALSCVEHAGGHPNIVQLDNFYTHDGFHYMVLEYVQGSTLFDYVAQRKQLSQEDATTILTQVASALEFMHAHGMVHCDLKPDNVMIADDMKVKIIDFGSATIPNPTVSGLPLKRALTLSTAPLSGTKTYWSPEMLAGKSPIQVGPSMDMWSLGCLLYIMLSGRHPFDARGNLSEEMILHNIVHAPVVFSGPVWASVSPEMKALVQQMLEKDPEARLTAAQLVAKLNSLM</sequence>
<keyword evidence="4" id="KW-0418">Kinase</keyword>
<comment type="caution">
    <text evidence="9">The sequence shown here is derived from an EMBL/GenBank/DDBJ whole genome shotgun (WGS) entry which is preliminary data.</text>
</comment>
<dbReference type="Gene3D" id="1.10.510.10">
    <property type="entry name" value="Transferase(Phosphotransferase) domain 1"/>
    <property type="match status" value="1"/>
</dbReference>
<organism evidence="9 10">
    <name type="scientific">Aphanomyces euteiches</name>
    <dbReference type="NCBI Taxonomy" id="100861"/>
    <lineage>
        <taxon>Eukaryota</taxon>
        <taxon>Sar</taxon>
        <taxon>Stramenopiles</taxon>
        <taxon>Oomycota</taxon>
        <taxon>Saprolegniomycetes</taxon>
        <taxon>Saprolegniales</taxon>
        <taxon>Verrucalvaceae</taxon>
        <taxon>Aphanomyces</taxon>
    </lineage>
</organism>
<keyword evidence="5 6" id="KW-0067">ATP-binding</keyword>
<proteinExistence type="inferred from homology"/>